<organism evidence="2">
    <name type="scientific">Streptomyces sp. R02</name>
    <dbReference type="NCBI Taxonomy" id="3238623"/>
    <lineage>
        <taxon>Bacteria</taxon>
        <taxon>Bacillati</taxon>
        <taxon>Actinomycetota</taxon>
        <taxon>Actinomycetes</taxon>
        <taxon>Kitasatosporales</taxon>
        <taxon>Streptomycetaceae</taxon>
        <taxon>Streptomyces</taxon>
    </lineage>
</organism>
<feature type="compositionally biased region" description="Polar residues" evidence="1">
    <location>
        <begin position="84"/>
        <end position="98"/>
    </location>
</feature>
<evidence type="ECO:0000313" key="2">
    <source>
        <dbReference type="EMBL" id="XDP97978.1"/>
    </source>
</evidence>
<dbReference type="EMBL" id="CP163429">
    <property type="protein sequence ID" value="XDP97978.1"/>
    <property type="molecule type" value="Genomic_DNA"/>
</dbReference>
<feature type="region of interest" description="Disordered" evidence="1">
    <location>
        <begin position="77"/>
        <end position="98"/>
    </location>
</feature>
<reference evidence="2" key="1">
    <citation type="submission" date="2024-07" db="EMBL/GenBank/DDBJ databases">
        <authorList>
            <person name="Yu S.T."/>
        </authorList>
    </citation>
    <scope>NUCLEOTIDE SEQUENCE</scope>
    <source>
        <strain evidence="2">R02</strain>
    </source>
</reference>
<sequence>MALPLVGHGHRRVEKAAGIVGVARVNRSSEPLAEFVGVVPGLDVRVVAIRVLFVPEIVLSVANELVDAYTGLHRRRERSVPCPFSSTPRIAPSNRQPT</sequence>
<name>A0AB39LYY4_9ACTN</name>
<protein>
    <submittedName>
        <fullName evidence="2">Uncharacterized protein</fullName>
    </submittedName>
</protein>
<gene>
    <name evidence="2" type="ORF">AB5J57_32715</name>
</gene>
<evidence type="ECO:0000256" key="1">
    <source>
        <dbReference type="SAM" id="MobiDB-lite"/>
    </source>
</evidence>
<dbReference type="AlphaFoldDB" id="A0AB39LYY4"/>
<dbReference type="RefSeq" id="WP_369161370.1">
    <property type="nucleotide sequence ID" value="NZ_CP163429.1"/>
</dbReference>
<proteinExistence type="predicted"/>
<accession>A0AB39LYY4</accession>